<dbReference type="OrthoDB" id="1935617at2759"/>
<proteinExistence type="predicted"/>
<sequence>MIRWCLLSLDSLKCFLRSRRMGGGSSPTRNLRRWLKIEKNKAQPTADFGYRPPALNDLQHQNRMKARSSVGNIILSATPAILPTPKDMAKEKWGVDGYGSMKGLIRLRSPTSREEEEEGDGEDVSSESDVEEHIEIKRRLDQDLSHVKMLELRRWRGRWMRDGFLTVILIDDISIIFL</sequence>
<dbReference type="Proteomes" id="UP000036987">
    <property type="component" value="Unassembled WGS sequence"/>
</dbReference>
<accession>A0A0K9PF18</accession>
<evidence type="ECO:0000313" key="2">
    <source>
        <dbReference type="EMBL" id="KMZ66815.1"/>
    </source>
</evidence>
<organism evidence="2 3">
    <name type="scientific">Zostera marina</name>
    <name type="common">Eelgrass</name>
    <dbReference type="NCBI Taxonomy" id="29655"/>
    <lineage>
        <taxon>Eukaryota</taxon>
        <taxon>Viridiplantae</taxon>
        <taxon>Streptophyta</taxon>
        <taxon>Embryophyta</taxon>
        <taxon>Tracheophyta</taxon>
        <taxon>Spermatophyta</taxon>
        <taxon>Magnoliopsida</taxon>
        <taxon>Liliopsida</taxon>
        <taxon>Zosteraceae</taxon>
        <taxon>Zostera</taxon>
    </lineage>
</organism>
<dbReference type="AlphaFoldDB" id="A0A0K9PF18"/>
<dbReference type="PANTHER" id="PTHR34484:SF2">
    <property type="entry name" value="OS02G0832600 PROTEIN"/>
    <property type="match status" value="1"/>
</dbReference>
<feature type="region of interest" description="Disordered" evidence="1">
    <location>
        <begin position="106"/>
        <end position="132"/>
    </location>
</feature>
<comment type="caution">
    <text evidence="2">The sequence shown here is derived from an EMBL/GenBank/DDBJ whole genome shotgun (WGS) entry which is preliminary data.</text>
</comment>
<gene>
    <name evidence="2" type="ORF">ZOSMA_288G00130</name>
</gene>
<name>A0A0K9PF18_ZOSMR</name>
<dbReference type="PANTHER" id="PTHR34484">
    <property type="entry name" value="OS02G0832600 PROTEIN"/>
    <property type="match status" value="1"/>
</dbReference>
<reference evidence="3" key="1">
    <citation type="journal article" date="2016" name="Nature">
        <title>The genome of the seagrass Zostera marina reveals angiosperm adaptation to the sea.</title>
        <authorList>
            <person name="Olsen J.L."/>
            <person name="Rouze P."/>
            <person name="Verhelst B."/>
            <person name="Lin Y.-C."/>
            <person name="Bayer T."/>
            <person name="Collen J."/>
            <person name="Dattolo E."/>
            <person name="De Paoli E."/>
            <person name="Dittami S."/>
            <person name="Maumus F."/>
            <person name="Michel G."/>
            <person name="Kersting A."/>
            <person name="Lauritano C."/>
            <person name="Lohaus R."/>
            <person name="Toepel M."/>
            <person name="Tonon T."/>
            <person name="Vanneste K."/>
            <person name="Amirebrahimi M."/>
            <person name="Brakel J."/>
            <person name="Bostroem C."/>
            <person name="Chovatia M."/>
            <person name="Grimwood J."/>
            <person name="Jenkins J.W."/>
            <person name="Jueterbock A."/>
            <person name="Mraz A."/>
            <person name="Stam W.T."/>
            <person name="Tice H."/>
            <person name="Bornberg-Bauer E."/>
            <person name="Green P.J."/>
            <person name="Pearson G.A."/>
            <person name="Procaccini G."/>
            <person name="Duarte C.M."/>
            <person name="Schmutz J."/>
            <person name="Reusch T.B.H."/>
            <person name="Van de Peer Y."/>
        </authorList>
    </citation>
    <scope>NUCLEOTIDE SEQUENCE [LARGE SCALE GENOMIC DNA]</scope>
    <source>
        <strain evidence="3">cv. Finnish</strain>
    </source>
</reference>
<keyword evidence="3" id="KW-1185">Reference proteome</keyword>
<feature type="compositionally biased region" description="Acidic residues" evidence="1">
    <location>
        <begin position="114"/>
        <end position="130"/>
    </location>
</feature>
<dbReference type="EMBL" id="LFYR01000956">
    <property type="protein sequence ID" value="KMZ66815.1"/>
    <property type="molecule type" value="Genomic_DNA"/>
</dbReference>
<protein>
    <submittedName>
        <fullName evidence="2">Uncharacterized protein</fullName>
    </submittedName>
</protein>
<evidence type="ECO:0000256" key="1">
    <source>
        <dbReference type="SAM" id="MobiDB-lite"/>
    </source>
</evidence>
<evidence type="ECO:0000313" key="3">
    <source>
        <dbReference type="Proteomes" id="UP000036987"/>
    </source>
</evidence>